<dbReference type="PANTHER" id="PTHR14211">
    <property type="entry name" value="GLIOMA SUPPRESSOR CANDIDATE REGION GENE 2"/>
    <property type="match status" value="1"/>
</dbReference>
<proteinExistence type="inferred from homology"/>
<evidence type="ECO:0000256" key="7">
    <source>
        <dbReference type="SAM" id="MobiDB-lite"/>
    </source>
</evidence>
<gene>
    <name evidence="8" type="ORF">DBRI00130_LOCUS2715</name>
</gene>
<name>A0A7S4UQA2_9STRA</name>
<keyword evidence="6" id="KW-0175">Coiled coil</keyword>
<comment type="function">
    <text evidence="5">May play a role in ribosome biogenesis.</text>
</comment>
<dbReference type="GO" id="GO:0000027">
    <property type="term" value="P:ribosomal large subunit assembly"/>
    <property type="evidence" value="ECO:0007669"/>
    <property type="project" value="UniProtKB-UniRule"/>
</dbReference>
<dbReference type="PANTHER" id="PTHR14211:SF7">
    <property type="entry name" value="RIBOSOME BIOGENESIS PROTEIN NOP53"/>
    <property type="match status" value="1"/>
</dbReference>
<accession>A0A7S4UQA2</accession>
<evidence type="ECO:0000256" key="4">
    <source>
        <dbReference type="ARBA" id="ARBA00023242"/>
    </source>
</evidence>
<evidence type="ECO:0000313" key="8">
    <source>
        <dbReference type="EMBL" id="CAE4583409.1"/>
    </source>
</evidence>
<sequence>MGKKKNQTVRAKRIKAAAEALEEQQAERIVSKTVESKPNQELFVIDTDAASNHALSFIPKEDRTSRKKKFDKQHVSDVSKVKRLIDTLGKDGVEKLAKEGAAAATKRRTRMRRTAGTARTNFDLWGGGGDAASGGGNNGKKKRNILPVMTGQSSAAGTAPMTLLATDDAANAITNDPQEQIAHNIDKDAIHPSKVQLSNKVVKIRTLTKSLSKPTVPIELAHGGQSYNPDENQHQDVIGEALSIELKREEALAYRKTPISNGLSKETLAIMVHSSDEEDSDSDDDSDDEEKNNDSFQPRLKSKVINRENKKTRVQRNKQKRTREEHASIQQRKKQKTFLHEVNEAKLRAKEIKQEERLQKERAEYLKRVQEEKRKEPLGLNFLHKLSDVDPIHVPSLPVALTSELGRKEKDDDDDENETVPTATTSLRKVRPKGSLLTDRSQSMISRNMVNPKRGANKFIVQGKKRTMKGGKGREYLLI</sequence>
<dbReference type="PIRSF" id="PIRSF017302">
    <property type="entry name" value="Gltscr2"/>
    <property type="match status" value="1"/>
</dbReference>
<dbReference type="Pfam" id="PF07767">
    <property type="entry name" value="Nop53"/>
    <property type="match status" value="1"/>
</dbReference>
<evidence type="ECO:0000256" key="6">
    <source>
        <dbReference type="SAM" id="Coils"/>
    </source>
</evidence>
<organism evidence="8">
    <name type="scientific">Ditylum brightwellii</name>
    <dbReference type="NCBI Taxonomy" id="49249"/>
    <lineage>
        <taxon>Eukaryota</taxon>
        <taxon>Sar</taxon>
        <taxon>Stramenopiles</taxon>
        <taxon>Ochrophyta</taxon>
        <taxon>Bacillariophyta</taxon>
        <taxon>Mediophyceae</taxon>
        <taxon>Lithodesmiophycidae</taxon>
        <taxon>Lithodesmiales</taxon>
        <taxon>Lithodesmiaceae</taxon>
        <taxon>Ditylum</taxon>
    </lineage>
</organism>
<evidence type="ECO:0000256" key="2">
    <source>
        <dbReference type="ARBA" id="ARBA00018339"/>
    </source>
</evidence>
<dbReference type="AlphaFoldDB" id="A0A7S4UQA2"/>
<feature type="coiled-coil region" evidence="6">
    <location>
        <begin position="342"/>
        <end position="375"/>
    </location>
</feature>
<dbReference type="GO" id="GO:0005654">
    <property type="term" value="C:nucleoplasm"/>
    <property type="evidence" value="ECO:0007669"/>
    <property type="project" value="UniProtKB-SubCell"/>
</dbReference>
<feature type="compositionally biased region" description="Basic residues" evidence="7">
    <location>
        <begin position="312"/>
        <end position="321"/>
    </location>
</feature>
<feature type="region of interest" description="Disordered" evidence="7">
    <location>
        <begin position="273"/>
        <end position="335"/>
    </location>
</feature>
<evidence type="ECO:0000256" key="5">
    <source>
        <dbReference type="PIRNR" id="PIRNR017302"/>
    </source>
</evidence>
<evidence type="ECO:0000256" key="1">
    <source>
        <dbReference type="ARBA" id="ARBA00008838"/>
    </source>
</evidence>
<dbReference type="GO" id="GO:0005730">
    <property type="term" value="C:nucleolus"/>
    <property type="evidence" value="ECO:0007669"/>
    <property type="project" value="UniProtKB-SubCell"/>
</dbReference>
<dbReference type="GO" id="GO:0006364">
    <property type="term" value="P:rRNA processing"/>
    <property type="evidence" value="ECO:0007669"/>
    <property type="project" value="TreeGrafter"/>
</dbReference>
<comment type="similarity">
    <text evidence="1 5">Belongs to the NOP53 family.</text>
</comment>
<comment type="subcellular location">
    <subcellularLocation>
        <location evidence="5">Nucleus</location>
        <location evidence="5">Nucleolus</location>
    </subcellularLocation>
    <subcellularLocation>
        <location evidence="5">Nucleus</location>
        <location evidence="5">Nucleoplasm</location>
    </subcellularLocation>
</comment>
<protein>
    <recommendedName>
        <fullName evidence="2 5">Ribosome biogenesis protein NOP53</fullName>
    </recommendedName>
</protein>
<dbReference type="GO" id="GO:0008097">
    <property type="term" value="F:5S rRNA binding"/>
    <property type="evidence" value="ECO:0007669"/>
    <property type="project" value="TreeGrafter"/>
</dbReference>
<feature type="compositionally biased region" description="Acidic residues" evidence="7">
    <location>
        <begin position="276"/>
        <end position="291"/>
    </location>
</feature>
<evidence type="ECO:0000256" key="3">
    <source>
        <dbReference type="ARBA" id="ARBA00022517"/>
    </source>
</evidence>
<dbReference type="EMBL" id="HBNS01003347">
    <property type="protein sequence ID" value="CAE4583409.1"/>
    <property type="molecule type" value="Transcribed_RNA"/>
</dbReference>
<keyword evidence="3 5" id="KW-0690">Ribosome biogenesis</keyword>
<feature type="region of interest" description="Disordered" evidence="7">
    <location>
        <begin position="403"/>
        <end position="437"/>
    </location>
</feature>
<dbReference type="InterPro" id="IPR011687">
    <property type="entry name" value="Nop53/GLTSCR2"/>
</dbReference>
<keyword evidence="4 5" id="KW-0539">Nucleus</keyword>
<reference evidence="8" key="1">
    <citation type="submission" date="2021-01" db="EMBL/GenBank/DDBJ databases">
        <authorList>
            <person name="Corre E."/>
            <person name="Pelletier E."/>
            <person name="Niang G."/>
            <person name="Scheremetjew M."/>
            <person name="Finn R."/>
            <person name="Kale V."/>
            <person name="Holt S."/>
            <person name="Cochrane G."/>
            <person name="Meng A."/>
            <person name="Brown T."/>
            <person name="Cohen L."/>
        </authorList>
    </citation>
    <scope>NUCLEOTIDE SEQUENCE</scope>
    <source>
        <strain evidence="8">GSO104</strain>
    </source>
</reference>